<gene>
    <name evidence="3" type="ORF">CNEO2_510025</name>
    <name evidence="2" type="ORF">CNEO_42010</name>
</gene>
<dbReference type="Proteomes" id="UP000789738">
    <property type="component" value="Unassembled WGS sequence"/>
</dbReference>
<comment type="caution">
    <text evidence="2">The sequence shown here is derived from an EMBL/GenBank/DDBJ whole genome shotgun (WGS) entry which is preliminary data.</text>
</comment>
<accession>A0AA86JQU1</accession>
<dbReference type="PANTHER" id="PTHR37423:SF2">
    <property type="entry name" value="MEMBRANE-BOUND LYTIC MUREIN TRANSGLYCOSYLASE C"/>
    <property type="match status" value="1"/>
</dbReference>
<dbReference type="EMBL" id="CAKJVE010000004">
    <property type="protein sequence ID" value="CAG9705712.1"/>
    <property type="molecule type" value="Genomic_DNA"/>
</dbReference>
<dbReference type="AlphaFoldDB" id="A0AA86JQU1"/>
<evidence type="ECO:0000313" key="4">
    <source>
        <dbReference type="Proteomes" id="UP000789738"/>
    </source>
</evidence>
<organism evidence="2 4">
    <name type="scientific">Clostridium neonatale</name>
    <dbReference type="NCBI Taxonomy" id="137838"/>
    <lineage>
        <taxon>Bacteria</taxon>
        <taxon>Bacillati</taxon>
        <taxon>Bacillota</taxon>
        <taxon>Clostridia</taxon>
        <taxon>Eubacteriales</taxon>
        <taxon>Clostridiaceae</taxon>
        <taxon>Clostridium</taxon>
    </lineage>
</organism>
<evidence type="ECO:0000259" key="1">
    <source>
        <dbReference type="Pfam" id="PF01464"/>
    </source>
</evidence>
<dbReference type="SUPFAM" id="SSF53955">
    <property type="entry name" value="Lysozyme-like"/>
    <property type="match status" value="1"/>
</dbReference>
<dbReference type="Gene3D" id="1.10.530.10">
    <property type="match status" value="1"/>
</dbReference>
<evidence type="ECO:0000313" key="3">
    <source>
        <dbReference type="EMBL" id="CAI3648142.1"/>
    </source>
</evidence>
<sequence>MKFLKKIFWLVVILLVVALGARYVIKEKAFPYKYPEYVNTYSEKYDLDPLFVLSVMKTESNFKEDAHSHKDAVGLMQITGDTGEWIAGEMGLTGFSKDDLYNEEVNIQMGCWYLRRLLDMFNGNRDLAVAAYNAGPTNVSNWLENEEYSLNGESLHYIPFGETKKYIDKVNVYYNIYDFFYNERGNILDINRIINLFKQVINVHISYDLKGVF</sequence>
<dbReference type="Proteomes" id="UP001189143">
    <property type="component" value="Unassembled WGS sequence"/>
</dbReference>
<name>A0AA86JQU1_9CLOT</name>
<evidence type="ECO:0000313" key="2">
    <source>
        <dbReference type="EMBL" id="CAG9705712.1"/>
    </source>
</evidence>
<reference evidence="3" key="2">
    <citation type="submission" date="2022-10" db="EMBL/GenBank/DDBJ databases">
        <authorList>
            <person name="Aires J."/>
            <person name="Mesa V."/>
        </authorList>
    </citation>
    <scope>NUCLEOTIDE SEQUENCE</scope>
    <source>
        <strain evidence="3">Clostridium neonatale JD116</strain>
    </source>
</reference>
<feature type="domain" description="Transglycosylase SLT" evidence="1">
    <location>
        <begin position="37"/>
        <end position="146"/>
    </location>
</feature>
<dbReference type="EMBL" id="CAMTCP010000250">
    <property type="protein sequence ID" value="CAI3648142.1"/>
    <property type="molecule type" value="Genomic_DNA"/>
</dbReference>
<dbReference type="Pfam" id="PF01464">
    <property type="entry name" value="SLT"/>
    <property type="match status" value="1"/>
</dbReference>
<proteinExistence type="predicted"/>
<dbReference type="InterPro" id="IPR008258">
    <property type="entry name" value="Transglycosylase_SLT_dom_1"/>
</dbReference>
<dbReference type="CDD" id="cd16896">
    <property type="entry name" value="LT_Slt70-like"/>
    <property type="match status" value="1"/>
</dbReference>
<dbReference type="InterPro" id="IPR023346">
    <property type="entry name" value="Lysozyme-like_dom_sf"/>
</dbReference>
<dbReference type="PANTHER" id="PTHR37423">
    <property type="entry name" value="SOLUBLE LYTIC MUREIN TRANSGLYCOSYLASE-RELATED"/>
    <property type="match status" value="1"/>
</dbReference>
<reference evidence="2" key="1">
    <citation type="submission" date="2021-10" db="EMBL/GenBank/DDBJ databases">
        <authorList>
            <person name="Mesa V."/>
        </authorList>
    </citation>
    <scope>NUCLEOTIDE SEQUENCE</scope>
    <source>
        <strain evidence="2">CC3_PB</strain>
    </source>
</reference>
<protein>
    <submittedName>
        <fullName evidence="2">Lytic transglycosylase-like protein</fullName>
    </submittedName>
</protein>
<dbReference type="RefSeq" id="WP_125150147.1">
    <property type="nucleotide sequence ID" value="NZ_CAKJVE010000004.1"/>
</dbReference>